<protein>
    <recommendedName>
        <fullName evidence="3">Thioesterase domain-containing protein</fullName>
    </recommendedName>
</protein>
<proteinExistence type="inferred from homology"/>
<keyword evidence="5" id="KW-1185">Reference proteome</keyword>
<organism evidence="4 5">
    <name type="scientific">Sporormia fimetaria CBS 119925</name>
    <dbReference type="NCBI Taxonomy" id="1340428"/>
    <lineage>
        <taxon>Eukaryota</taxon>
        <taxon>Fungi</taxon>
        <taxon>Dikarya</taxon>
        <taxon>Ascomycota</taxon>
        <taxon>Pezizomycotina</taxon>
        <taxon>Dothideomycetes</taxon>
        <taxon>Pleosporomycetidae</taxon>
        <taxon>Pleosporales</taxon>
        <taxon>Sporormiaceae</taxon>
        <taxon>Sporormia</taxon>
    </lineage>
</organism>
<dbReference type="PANTHER" id="PTHR31793:SF27">
    <property type="entry name" value="NOVEL THIOESTERASE SUPERFAMILY DOMAIN AND SAPOSIN A-TYPE DOMAIN CONTAINING PROTEIN (0610012H03RIK)"/>
    <property type="match status" value="1"/>
</dbReference>
<evidence type="ECO:0000313" key="4">
    <source>
        <dbReference type="EMBL" id="KAF2743526.1"/>
    </source>
</evidence>
<dbReference type="InterPro" id="IPR006683">
    <property type="entry name" value="Thioestr_dom"/>
</dbReference>
<dbReference type="FunFam" id="3.10.129.10:FF:000104">
    <property type="entry name" value="Thioesterase family protein (AFU_orthologue AFUA_2G16350)"/>
    <property type="match status" value="1"/>
</dbReference>
<keyword evidence="2" id="KW-0378">Hydrolase</keyword>
<dbReference type="Proteomes" id="UP000799440">
    <property type="component" value="Unassembled WGS sequence"/>
</dbReference>
<sequence length="125" mass="13837">MYHHMNNSIYYFLFDSVVNSYLIKHCGLHPPTSSQIGLVVHSHCDYFAPVGFPSIIDLALRVNKLGKSSVTYEIGVFEQGAEEVKAVGEFIHVFVDRDSRKPGKQGMADGLKEGLGKILSAKPKL</sequence>
<feature type="domain" description="Thioesterase" evidence="3">
    <location>
        <begin position="3"/>
        <end position="83"/>
    </location>
</feature>
<evidence type="ECO:0000313" key="5">
    <source>
        <dbReference type="Proteomes" id="UP000799440"/>
    </source>
</evidence>
<dbReference type="EMBL" id="MU006596">
    <property type="protein sequence ID" value="KAF2743526.1"/>
    <property type="molecule type" value="Genomic_DNA"/>
</dbReference>
<evidence type="ECO:0000256" key="1">
    <source>
        <dbReference type="ARBA" id="ARBA00005953"/>
    </source>
</evidence>
<comment type="similarity">
    <text evidence="1">Belongs to the 4-hydroxybenzoyl-CoA thioesterase family.</text>
</comment>
<dbReference type="GO" id="GO:0047617">
    <property type="term" value="F:fatty acyl-CoA hydrolase activity"/>
    <property type="evidence" value="ECO:0007669"/>
    <property type="project" value="TreeGrafter"/>
</dbReference>
<name>A0A6A6V151_9PLEO</name>
<dbReference type="InterPro" id="IPR029069">
    <property type="entry name" value="HotDog_dom_sf"/>
</dbReference>
<evidence type="ECO:0000259" key="3">
    <source>
        <dbReference type="Pfam" id="PF03061"/>
    </source>
</evidence>
<dbReference type="PANTHER" id="PTHR31793">
    <property type="entry name" value="4-HYDROXYBENZOYL-COA THIOESTERASE FAMILY MEMBER"/>
    <property type="match status" value="1"/>
</dbReference>
<dbReference type="Pfam" id="PF03061">
    <property type="entry name" value="4HBT"/>
    <property type="match status" value="1"/>
</dbReference>
<accession>A0A6A6V151</accession>
<dbReference type="OrthoDB" id="2420454at2759"/>
<reference evidence="4" key="1">
    <citation type="journal article" date="2020" name="Stud. Mycol.">
        <title>101 Dothideomycetes genomes: a test case for predicting lifestyles and emergence of pathogens.</title>
        <authorList>
            <person name="Haridas S."/>
            <person name="Albert R."/>
            <person name="Binder M."/>
            <person name="Bloem J."/>
            <person name="Labutti K."/>
            <person name="Salamov A."/>
            <person name="Andreopoulos B."/>
            <person name="Baker S."/>
            <person name="Barry K."/>
            <person name="Bills G."/>
            <person name="Bluhm B."/>
            <person name="Cannon C."/>
            <person name="Castanera R."/>
            <person name="Culley D."/>
            <person name="Daum C."/>
            <person name="Ezra D."/>
            <person name="Gonzalez J."/>
            <person name="Henrissat B."/>
            <person name="Kuo A."/>
            <person name="Liang C."/>
            <person name="Lipzen A."/>
            <person name="Lutzoni F."/>
            <person name="Magnuson J."/>
            <person name="Mondo S."/>
            <person name="Nolan M."/>
            <person name="Ohm R."/>
            <person name="Pangilinan J."/>
            <person name="Park H.-J."/>
            <person name="Ramirez L."/>
            <person name="Alfaro M."/>
            <person name="Sun H."/>
            <person name="Tritt A."/>
            <person name="Yoshinaga Y."/>
            <person name="Zwiers L.-H."/>
            <person name="Turgeon B."/>
            <person name="Goodwin S."/>
            <person name="Spatafora J."/>
            <person name="Crous P."/>
            <person name="Grigoriev I."/>
        </authorList>
    </citation>
    <scope>NUCLEOTIDE SEQUENCE</scope>
    <source>
        <strain evidence="4">CBS 119925</strain>
    </source>
</reference>
<evidence type="ECO:0000256" key="2">
    <source>
        <dbReference type="ARBA" id="ARBA00022801"/>
    </source>
</evidence>
<dbReference type="Gene3D" id="3.10.129.10">
    <property type="entry name" value="Hotdog Thioesterase"/>
    <property type="match status" value="1"/>
</dbReference>
<dbReference type="AlphaFoldDB" id="A0A6A6V151"/>
<dbReference type="InterPro" id="IPR050563">
    <property type="entry name" value="4-hydroxybenzoyl-CoA_TE"/>
</dbReference>
<gene>
    <name evidence="4" type="ORF">M011DRAFT_218191</name>
</gene>
<dbReference type="SUPFAM" id="SSF54637">
    <property type="entry name" value="Thioesterase/thiol ester dehydrase-isomerase"/>
    <property type="match status" value="1"/>
</dbReference>
<dbReference type="CDD" id="cd00586">
    <property type="entry name" value="4HBT"/>
    <property type="match status" value="1"/>
</dbReference>